<keyword evidence="2" id="KW-1185">Reference proteome</keyword>
<reference evidence="2" key="1">
    <citation type="journal article" date="2020" name="Nat. Commun.">
        <title>Genome assembly of wild tea tree DASZ reveals pedigree and selection history of tea varieties.</title>
        <authorList>
            <person name="Zhang W."/>
            <person name="Zhang Y."/>
            <person name="Qiu H."/>
            <person name="Guo Y."/>
            <person name="Wan H."/>
            <person name="Zhang X."/>
            <person name="Scossa F."/>
            <person name="Alseekh S."/>
            <person name="Zhang Q."/>
            <person name="Wang P."/>
            <person name="Xu L."/>
            <person name="Schmidt M.H."/>
            <person name="Jia X."/>
            <person name="Li D."/>
            <person name="Zhu A."/>
            <person name="Guo F."/>
            <person name="Chen W."/>
            <person name="Ni D."/>
            <person name="Usadel B."/>
            <person name="Fernie A.R."/>
            <person name="Wen W."/>
        </authorList>
    </citation>
    <scope>NUCLEOTIDE SEQUENCE [LARGE SCALE GENOMIC DNA]</scope>
    <source>
        <strain evidence="2">cv. G240</strain>
    </source>
</reference>
<sequence>MVIGSDRISIYPIRIRPVDRPTLESILYSYNFTKWLPNDSLMYDQHLTHTFKQKNSIAKLYNLK</sequence>
<dbReference type="AlphaFoldDB" id="A0A7J7H4E7"/>
<evidence type="ECO:0000313" key="1">
    <source>
        <dbReference type="EMBL" id="KAF5946606.1"/>
    </source>
</evidence>
<protein>
    <submittedName>
        <fullName evidence="1">Uncharacterized protein</fullName>
    </submittedName>
</protein>
<comment type="caution">
    <text evidence="1">The sequence shown here is derived from an EMBL/GenBank/DDBJ whole genome shotgun (WGS) entry which is preliminary data.</text>
</comment>
<accession>A0A7J7H4E7</accession>
<name>A0A7J7H4E7_CAMSI</name>
<reference evidence="1 2" key="2">
    <citation type="submission" date="2020-07" db="EMBL/GenBank/DDBJ databases">
        <title>Genome assembly of wild tea tree DASZ reveals pedigree and selection history of tea varieties.</title>
        <authorList>
            <person name="Zhang W."/>
        </authorList>
    </citation>
    <scope>NUCLEOTIDE SEQUENCE [LARGE SCALE GENOMIC DNA]</scope>
    <source>
        <strain evidence="2">cv. G240</strain>
        <tissue evidence="1">Leaf</tissue>
    </source>
</reference>
<evidence type="ECO:0000313" key="2">
    <source>
        <dbReference type="Proteomes" id="UP000593564"/>
    </source>
</evidence>
<gene>
    <name evidence="1" type="ORF">HYC85_016834</name>
</gene>
<organism evidence="1 2">
    <name type="scientific">Camellia sinensis</name>
    <name type="common">Tea plant</name>
    <name type="synonym">Thea sinensis</name>
    <dbReference type="NCBI Taxonomy" id="4442"/>
    <lineage>
        <taxon>Eukaryota</taxon>
        <taxon>Viridiplantae</taxon>
        <taxon>Streptophyta</taxon>
        <taxon>Embryophyta</taxon>
        <taxon>Tracheophyta</taxon>
        <taxon>Spermatophyta</taxon>
        <taxon>Magnoliopsida</taxon>
        <taxon>eudicotyledons</taxon>
        <taxon>Gunneridae</taxon>
        <taxon>Pentapetalae</taxon>
        <taxon>asterids</taxon>
        <taxon>Ericales</taxon>
        <taxon>Theaceae</taxon>
        <taxon>Camellia</taxon>
    </lineage>
</organism>
<proteinExistence type="predicted"/>
<dbReference type="EMBL" id="JACBKZ010000007">
    <property type="protein sequence ID" value="KAF5946606.1"/>
    <property type="molecule type" value="Genomic_DNA"/>
</dbReference>
<dbReference type="Proteomes" id="UP000593564">
    <property type="component" value="Unassembled WGS sequence"/>
</dbReference>